<dbReference type="Gene3D" id="3.40.630.30">
    <property type="match status" value="1"/>
</dbReference>
<organism evidence="4 5">
    <name type="scientific">Dictyobacter alpinus</name>
    <dbReference type="NCBI Taxonomy" id="2014873"/>
    <lineage>
        <taxon>Bacteria</taxon>
        <taxon>Bacillati</taxon>
        <taxon>Chloroflexota</taxon>
        <taxon>Ktedonobacteria</taxon>
        <taxon>Ktedonobacterales</taxon>
        <taxon>Dictyobacteraceae</taxon>
        <taxon>Dictyobacter</taxon>
    </lineage>
</organism>
<dbReference type="AlphaFoldDB" id="A0A402B2I7"/>
<evidence type="ECO:0000313" key="4">
    <source>
        <dbReference type="EMBL" id="GCE25543.1"/>
    </source>
</evidence>
<evidence type="ECO:0000313" key="5">
    <source>
        <dbReference type="Proteomes" id="UP000287171"/>
    </source>
</evidence>
<dbReference type="GO" id="GO:0016747">
    <property type="term" value="F:acyltransferase activity, transferring groups other than amino-acyl groups"/>
    <property type="evidence" value="ECO:0007669"/>
    <property type="project" value="InterPro"/>
</dbReference>
<keyword evidence="1 4" id="KW-0808">Transferase</keyword>
<feature type="domain" description="N-acetyltransferase" evidence="3">
    <location>
        <begin position="168"/>
        <end position="302"/>
    </location>
</feature>
<dbReference type="PROSITE" id="PS51186">
    <property type="entry name" value="GNAT"/>
    <property type="match status" value="2"/>
</dbReference>
<evidence type="ECO:0000256" key="2">
    <source>
        <dbReference type="ARBA" id="ARBA00023315"/>
    </source>
</evidence>
<name>A0A402B2I7_9CHLR</name>
<reference evidence="5" key="1">
    <citation type="submission" date="2018-12" db="EMBL/GenBank/DDBJ databases">
        <title>Tengunoibacter tsumagoiensis gen. nov., sp. nov., Dictyobacter kobayashii sp. nov., D. alpinus sp. nov., and D. joshuensis sp. nov. and description of Dictyobacteraceae fam. nov. within the order Ktedonobacterales isolated from Tengu-no-mugimeshi.</title>
        <authorList>
            <person name="Wang C.M."/>
            <person name="Zheng Y."/>
            <person name="Sakai Y."/>
            <person name="Toyoda A."/>
            <person name="Minakuchi Y."/>
            <person name="Abe K."/>
            <person name="Yokota A."/>
            <person name="Yabe S."/>
        </authorList>
    </citation>
    <scope>NUCLEOTIDE SEQUENCE [LARGE SCALE GENOMIC DNA]</scope>
    <source>
        <strain evidence="5">Uno16</strain>
    </source>
</reference>
<dbReference type="InterPro" id="IPR050680">
    <property type="entry name" value="YpeA/RimI_acetyltransf"/>
</dbReference>
<dbReference type="OrthoDB" id="159497at2"/>
<evidence type="ECO:0000259" key="3">
    <source>
        <dbReference type="PROSITE" id="PS51186"/>
    </source>
</evidence>
<accession>A0A402B2I7</accession>
<feature type="domain" description="N-acetyltransferase" evidence="3">
    <location>
        <begin position="20"/>
        <end position="157"/>
    </location>
</feature>
<dbReference type="SUPFAM" id="SSF55729">
    <property type="entry name" value="Acyl-CoA N-acyltransferases (Nat)"/>
    <property type="match status" value="2"/>
</dbReference>
<dbReference type="Pfam" id="PF00583">
    <property type="entry name" value="Acetyltransf_1"/>
    <property type="match status" value="2"/>
</dbReference>
<dbReference type="InterPro" id="IPR016181">
    <property type="entry name" value="Acyl_CoA_acyltransferase"/>
</dbReference>
<protein>
    <submittedName>
        <fullName evidence="4">Acetyltransferase</fullName>
    </submittedName>
</protein>
<proteinExistence type="predicted"/>
<comment type="caution">
    <text evidence="4">The sequence shown here is derived from an EMBL/GenBank/DDBJ whole genome shotgun (WGS) entry which is preliminary data.</text>
</comment>
<dbReference type="CDD" id="cd04301">
    <property type="entry name" value="NAT_SF"/>
    <property type="match status" value="2"/>
</dbReference>
<keyword evidence="2" id="KW-0012">Acyltransferase</keyword>
<dbReference type="InterPro" id="IPR000182">
    <property type="entry name" value="GNAT_dom"/>
</dbReference>
<sequence>MGGEQEGIKRTRMSLRHGFYAAQGLAEDELAAIKALAEECNRYEALDLKLNWSTLRGRSRQETNDFLYYDHGTLIGYLPIFHFNTQEAEISGMVAPQWRRRGIFTTLLEAARKECQRRNVPSLLFIVQHQSASGQAFAAALHPQYDHSEYKMKWEAAAMPESLPSSSMHYRQAGVEDLPDLKSITAAAFQMPVEGVDWYSEEAIKYSSRTYYLASIDASIVGKIDVLYDAEEAYIAGFGVLPEYQGRGYGRQILNWTIQEILRRGQSNIVLEVSVDNAHALGLYTSCGFKQLNSDDYYRQTI</sequence>
<keyword evidence="5" id="KW-1185">Reference proteome</keyword>
<dbReference type="Proteomes" id="UP000287171">
    <property type="component" value="Unassembled WGS sequence"/>
</dbReference>
<evidence type="ECO:0000256" key="1">
    <source>
        <dbReference type="ARBA" id="ARBA00022679"/>
    </source>
</evidence>
<dbReference type="EMBL" id="BIFT01000001">
    <property type="protein sequence ID" value="GCE25543.1"/>
    <property type="molecule type" value="Genomic_DNA"/>
</dbReference>
<gene>
    <name evidence="4" type="ORF">KDA_10270</name>
</gene>
<dbReference type="PANTHER" id="PTHR43420">
    <property type="entry name" value="ACETYLTRANSFERASE"/>
    <property type="match status" value="1"/>
</dbReference>